<evidence type="ECO:0000313" key="3">
    <source>
        <dbReference type="EMBL" id="MFC7327246.1"/>
    </source>
</evidence>
<feature type="transmembrane region" description="Helical" evidence="2">
    <location>
        <begin position="66"/>
        <end position="85"/>
    </location>
</feature>
<feature type="transmembrane region" description="Helical" evidence="2">
    <location>
        <begin position="112"/>
        <end position="131"/>
    </location>
</feature>
<dbReference type="RefSeq" id="WP_379869451.1">
    <property type="nucleotide sequence ID" value="NZ_JBHTBH010000002.1"/>
</dbReference>
<gene>
    <name evidence="3" type="ORF">ACFQRF_05775</name>
</gene>
<evidence type="ECO:0000313" key="4">
    <source>
        <dbReference type="Proteomes" id="UP001596540"/>
    </source>
</evidence>
<protein>
    <recommendedName>
        <fullName evidence="5">Integral membrane protein</fullName>
    </recommendedName>
</protein>
<keyword evidence="4" id="KW-1185">Reference proteome</keyword>
<dbReference type="Proteomes" id="UP001596540">
    <property type="component" value="Unassembled WGS sequence"/>
</dbReference>
<reference evidence="4" key="1">
    <citation type="journal article" date="2019" name="Int. J. Syst. Evol. Microbiol.">
        <title>The Global Catalogue of Microorganisms (GCM) 10K type strain sequencing project: providing services to taxonomists for standard genome sequencing and annotation.</title>
        <authorList>
            <consortium name="The Broad Institute Genomics Platform"/>
            <consortium name="The Broad Institute Genome Sequencing Center for Infectious Disease"/>
            <person name="Wu L."/>
            <person name="Ma J."/>
        </authorList>
    </citation>
    <scope>NUCLEOTIDE SEQUENCE [LARGE SCALE GENOMIC DNA]</scope>
    <source>
        <strain evidence="4">CGMCC 4.7382</strain>
    </source>
</reference>
<feature type="transmembrane region" description="Helical" evidence="2">
    <location>
        <begin position="137"/>
        <end position="156"/>
    </location>
</feature>
<feature type="region of interest" description="Disordered" evidence="1">
    <location>
        <begin position="1"/>
        <end position="20"/>
    </location>
</feature>
<dbReference type="EMBL" id="JBHTBH010000002">
    <property type="protein sequence ID" value="MFC7327246.1"/>
    <property type="molecule type" value="Genomic_DNA"/>
</dbReference>
<comment type="caution">
    <text evidence="3">The sequence shown here is derived from an EMBL/GenBank/DDBJ whole genome shotgun (WGS) entry which is preliminary data.</text>
</comment>
<evidence type="ECO:0000256" key="2">
    <source>
        <dbReference type="SAM" id="Phobius"/>
    </source>
</evidence>
<evidence type="ECO:0000256" key="1">
    <source>
        <dbReference type="SAM" id="MobiDB-lite"/>
    </source>
</evidence>
<keyword evidence="2" id="KW-1133">Transmembrane helix</keyword>
<feature type="transmembrane region" description="Helical" evidence="2">
    <location>
        <begin position="40"/>
        <end position="60"/>
    </location>
</feature>
<keyword evidence="2" id="KW-0812">Transmembrane</keyword>
<keyword evidence="2" id="KW-0472">Membrane</keyword>
<sequence length="189" mass="20032">MDTHAAQPPSGVPLGPEADPGFLRELGNGRPLGTLRGISLSMLFSVLFLVAVLGAVHGPVFDWSPAGLAVPAVAGLLAVTAAVWLPRVAPIEPARTPQGTARKAVARFESATMVRLALCQVATLFGMISSFAFEPSLAPVLLGAAISLVAMPLLALPTRARIEEFRVRLERNGDHSYLWNGLVHKGRKR</sequence>
<proteinExistence type="predicted"/>
<evidence type="ECO:0008006" key="5">
    <source>
        <dbReference type="Google" id="ProtNLM"/>
    </source>
</evidence>
<accession>A0ABW2KDD1</accession>
<organism evidence="3 4">
    <name type="scientific">Marinactinospora rubrisoli</name>
    <dbReference type="NCBI Taxonomy" id="2715399"/>
    <lineage>
        <taxon>Bacteria</taxon>
        <taxon>Bacillati</taxon>
        <taxon>Actinomycetota</taxon>
        <taxon>Actinomycetes</taxon>
        <taxon>Streptosporangiales</taxon>
        <taxon>Nocardiopsidaceae</taxon>
        <taxon>Marinactinospora</taxon>
    </lineage>
</organism>
<name>A0ABW2KDD1_9ACTN</name>